<dbReference type="NCBIfam" id="NF033679">
    <property type="entry name" value="DNRLRE_dom"/>
    <property type="match status" value="1"/>
</dbReference>
<sequence>MPNTIFYSNYSVTLDEANPSIVWAGSPYLISGLYANTNPPNLYRSLLHFDISSLSSDFQIQSCILNIYVTTVASSTVQDLFTPYLVTSTWNQLTTWSTQPLINYSIKGTSTPISNVGPISFDVTPIVKYWINSGTNNGLIINSTESIPLSTKTFFSSNYTSNLSQRPFLNIQYIDSYPVTVFRRRFETTSNNLATSTTPQASSPIDVSQIFDYTIFIQNTGTNLINLTLQISPDGINFATEAQNSISTGELIPIVSRYLTNYIRFVYNSVGGVGSFKYWIIKQS</sequence>
<dbReference type="Gene3D" id="2.60.120.970">
    <property type="match status" value="1"/>
</dbReference>
<evidence type="ECO:0000259" key="4">
    <source>
        <dbReference type="Pfam" id="PF19912"/>
    </source>
</evidence>
<gene>
    <name evidence="6" type="ORF">CSCA_3547</name>
</gene>
<dbReference type="EMBL" id="CP009933">
    <property type="protein sequence ID" value="AKA70672.1"/>
    <property type="molecule type" value="Genomic_DNA"/>
</dbReference>
<evidence type="ECO:0000259" key="5">
    <source>
        <dbReference type="Pfam" id="PF24517"/>
    </source>
</evidence>
<dbReference type="GO" id="GO:0005576">
    <property type="term" value="C:extracellular region"/>
    <property type="evidence" value="ECO:0007669"/>
    <property type="project" value="UniProtKB-SubCell"/>
</dbReference>
<reference evidence="6 7" key="1">
    <citation type="journal article" date="2015" name="J. Biotechnol.">
        <title>Complete genome sequence of a malodorant-producing acetogen, Clostridium scatologenes ATCC 25775(T).</title>
        <authorList>
            <person name="Zhu Z."/>
            <person name="Guo T."/>
            <person name="Zheng H."/>
            <person name="Song T."/>
            <person name="Ouyang P."/>
            <person name="Xie J."/>
        </authorList>
    </citation>
    <scope>NUCLEOTIDE SEQUENCE [LARGE SCALE GENOMIC DNA]</scope>
    <source>
        <strain evidence="6 7">ATCC 25775</strain>
    </source>
</reference>
<keyword evidence="3" id="KW-0732">Signal</keyword>
<dbReference type="HOGENOM" id="CLU_978993_0_0_9"/>
<keyword evidence="2" id="KW-0964">Secreted</keyword>
<evidence type="ECO:0000256" key="1">
    <source>
        <dbReference type="ARBA" id="ARBA00004613"/>
    </source>
</evidence>
<dbReference type="KEGG" id="csq:CSCA_3547"/>
<dbReference type="InterPro" id="IPR045965">
    <property type="entry name" value="DUF6385"/>
</dbReference>
<proteinExistence type="predicted"/>
<dbReference type="STRING" id="1548.CSCA_3547"/>
<feature type="domain" description="DUF6385" evidence="4">
    <location>
        <begin position="206"/>
        <end position="270"/>
    </location>
</feature>
<evidence type="ECO:0000313" key="6">
    <source>
        <dbReference type="EMBL" id="AKA70672.1"/>
    </source>
</evidence>
<dbReference type="Pfam" id="PF19912">
    <property type="entry name" value="DUF6385"/>
    <property type="match status" value="1"/>
</dbReference>
<dbReference type="AlphaFoldDB" id="A0A0E3M959"/>
<comment type="subcellular location">
    <subcellularLocation>
        <location evidence="1">Secreted</location>
    </subcellularLocation>
</comment>
<evidence type="ECO:0000256" key="2">
    <source>
        <dbReference type="ARBA" id="ARBA00022525"/>
    </source>
</evidence>
<name>A0A0E3M959_CLOSL</name>
<protein>
    <recommendedName>
        <fullName evidence="8">DNRLRE domain-containing protein</fullName>
    </recommendedName>
</protein>
<keyword evidence="7" id="KW-1185">Reference proteome</keyword>
<accession>A0A0E3M959</accession>
<feature type="domain" description="Carbohydrate-binding module family 96" evidence="5">
    <location>
        <begin position="41"/>
        <end position="162"/>
    </location>
</feature>
<evidence type="ECO:0008006" key="8">
    <source>
        <dbReference type="Google" id="ProtNLM"/>
    </source>
</evidence>
<dbReference type="Pfam" id="PF24517">
    <property type="entry name" value="CBM96"/>
    <property type="match status" value="1"/>
</dbReference>
<dbReference type="RefSeq" id="WP_029160787.1">
    <property type="nucleotide sequence ID" value="NZ_CP009933.1"/>
</dbReference>
<dbReference type="Proteomes" id="UP000033115">
    <property type="component" value="Chromosome"/>
</dbReference>
<organism evidence="6 7">
    <name type="scientific">Clostridium scatologenes</name>
    <dbReference type="NCBI Taxonomy" id="1548"/>
    <lineage>
        <taxon>Bacteria</taxon>
        <taxon>Bacillati</taxon>
        <taxon>Bacillota</taxon>
        <taxon>Clostridia</taxon>
        <taxon>Eubacteriales</taxon>
        <taxon>Clostridiaceae</taxon>
        <taxon>Clostridium</taxon>
    </lineage>
</organism>
<evidence type="ECO:0000256" key="3">
    <source>
        <dbReference type="ARBA" id="ARBA00022729"/>
    </source>
</evidence>
<evidence type="ECO:0000313" key="7">
    <source>
        <dbReference type="Proteomes" id="UP000033115"/>
    </source>
</evidence>
<dbReference type="InterPro" id="IPR055372">
    <property type="entry name" value="CBM96"/>
</dbReference>